<keyword evidence="4" id="KW-0539">Nucleus</keyword>
<evidence type="ECO:0000256" key="4">
    <source>
        <dbReference type="ARBA" id="ARBA00023242"/>
    </source>
</evidence>
<evidence type="ECO:0000313" key="8">
    <source>
        <dbReference type="Proteomes" id="UP001488838"/>
    </source>
</evidence>
<comment type="subcellular location">
    <subcellularLocation>
        <location evidence="1">Nucleus</location>
    </subcellularLocation>
</comment>
<keyword evidence="3" id="KW-0597">Phosphoprotein</keyword>
<comment type="caution">
    <text evidence="7">The sequence shown here is derived from an EMBL/GenBank/DDBJ whole genome shotgun (WGS) entry which is preliminary data.</text>
</comment>
<evidence type="ECO:0000256" key="1">
    <source>
        <dbReference type="ARBA" id="ARBA00004123"/>
    </source>
</evidence>
<dbReference type="PANTHER" id="PTHR10528:SF6">
    <property type="entry name" value="AF4_FMR2 FAMILY MEMBER 1"/>
    <property type="match status" value="1"/>
</dbReference>
<feature type="region of interest" description="Disordered" evidence="5">
    <location>
        <begin position="120"/>
        <end position="155"/>
    </location>
</feature>
<dbReference type="Pfam" id="PF18876">
    <property type="entry name" value="AFF4_CHD"/>
    <property type="match status" value="1"/>
</dbReference>
<accession>A0AAW0IPS6</accession>
<dbReference type="InterPro" id="IPR007797">
    <property type="entry name" value="AF4/FMR2"/>
</dbReference>
<proteinExistence type="inferred from homology"/>
<gene>
    <name evidence="7" type="ORF">U0070_007901</name>
</gene>
<dbReference type="Proteomes" id="UP001488838">
    <property type="component" value="Unassembled WGS sequence"/>
</dbReference>
<name>A0AAW0IPS6_MYOGA</name>
<evidence type="ECO:0000259" key="6">
    <source>
        <dbReference type="Pfam" id="PF18876"/>
    </source>
</evidence>
<evidence type="ECO:0000256" key="2">
    <source>
        <dbReference type="ARBA" id="ARBA00007354"/>
    </source>
</evidence>
<reference evidence="7 8" key="1">
    <citation type="journal article" date="2023" name="bioRxiv">
        <title>Conserved and derived expression patterns and positive selection on dental genes reveal complex evolutionary context of ever-growing rodent molars.</title>
        <authorList>
            <person name="Calamari Z.T."/>
            <person name="Song A."/>
            <person name="Cohen E."/>
            <person name="Akter M."/>
            <person name="Roy R.D."/>
            <person name="Hallikas O."/>
            <person name="Christensen M.M."/>
            <person name="Li P."/>
            <person name="Marangoni P."/>
            <person name="Jernvall J."/>
            <person name="Klein O.D."/>
        </authorList>
    </citation>
    <scope>NUCLEOTIDE SEQUENCE [LARGE SCALE GENOMIC DNA]</scope>
    <source>
        <strain evidence="7">V071</strain>
    </source>
</reference>
<evidence type="ECO:0000256" key="5">
    <source>
        <dbReference type="SAM" id="MobiDB-lite"/>
    </source>
</evidence>
<dbReference type="PANTHER" id="PTHR10528">
    <property type="entry name" value="AF4/FMR2 FAMILY MEMBER"/>
    <property type="match status" value="1"/>
</dbReference>
<comment type="similarity">
    <text evidence="2">Belongs to the AF4 family.</text>
</comment>
<dbReference type="GO" id="GO:0032783">
    <property type="term" value="C:super elongation complex"/>
    <property type="evidence" value="ECO:0007669"/>
    <property type="project" value="TreeGrafter"/>
</dbReference>
<sequence length="243" mass="26379">MKEAKKLKSKAEAMADKTGKAFKYLEAVLSFIECGMATESEGSAKAAYAVYSEAIELIRFTMSLKSFSDTVAPAQEKIFAVLCLRCQSLVNMAMFRCKKDIVMKYSRTLSDHFKSSSKVAQAPSPCMARSTGVPSPLSPMPSPASSVGSQSSVGSMGSSGVTATISTPVTIQNMTSAYVNFTSHVLKAFDLWDQAEALTKKNKDFFAQLSTKVRILALNSSLVDLVHYTRQGLQRLRQAPKTP</sequence>
<keyword evidence="8" id="KW-1185">Reference proteome</keyword>
<protein>
    <recommendedName>
        <fullName evidence="6">AF4/FMR2 C-terminal homology domain-containing protein</fullName>
    </recommendedName>
</protein>
<dbReference type="InterPro" id="IPR043640">
    <property type="entry name" value="AF4/FMR2_CHD"/>
</dbReference>
<organism evidence="7 8">
    <name type="scientific">Myodes glareolus</name>
    <name type="common">Bank vole</name>
    <name type="synonym">Clethrionomys glareolus</name>
    <dbReference type="NCBI Taxonomy" id="447135"/>
    <lineage>
        <taxon>Eukaryota</taxon>
        <taxon>Metazoa</taxon>
        <taxon>Chordata</taxon>
        <taxon>Craniata</taxon>
        <taxon>Vertebrata</taxon>
        <taxon>Euteleostomi</taxon>
        <taxon>Mammalia</taxon>
        <taxon>Eutheria</taxon>
        <taxon>Euarchontoglires</taxon>
        <taxon>Glires</taxon>
        <taxon>Rodentia</taxon>
        <taxon>Myomorpha</taxon>
        <taxon>Muroidea</taxon>
        <taxon>Cricetidae</taxon>
        <taxon>Arvicolinae</taxon>
        <taxon>Myodes</taxon>
    </lineage>
</organism>
<evidence type="ECO:0000256" key="3">
    <source>
        <dbReference type="ARBA" id="ARBA00022553"/>
    </source>
</evidence>
<dbReference type="AlphaFoldDB" id="A0AAW0IPS6"/>
<dbReference type="GO" id="GO:0010468">
    <property type="term" value="P:regulation of gene expression"/>
    <property type="evidence" value="ECO:0007669"/>
    <property type="project" value="InterPro"/>
</dbReference>
<dbReference type="EMBL" id="JBBHLL010000102">
    <property type="protein sequence ID" value="KAK7816484.1"/>
    <property type="molecule type" value="Genomic_DNA"/>
</dbReference>
<feature type="compositionally biased region" description="Low complexity" evidence="5">
    <location>
        <begin position="143"/>
        <end position="155"/>
    </location>
</feature>
<feature type="domain" description="AF4/FMR2 C-terminal homology" evidence="6">
    <location>
        <begin position="1"/>
        <end position="242"/>
    </location>
</feature>
<evidence type="ECO:0000313" key="7">
    <source>
        <dbReference type="EMBL" id="KAK7816484.1"/>
    </source>
</evidence>